<keyword evidence="3" id="KW-0812">Transmembrane</keyword>
<evidence type="ECO:0000256" key="3">
    <source>
        <dbReference type="ARBA" id="ARBA00022692"/>
    </source>
</evidence>
<dbReference type="PANTHER" id="PTHR24027:SF96">
    <property type="entry name" value="CADHERIN-12"/>
    <property type="match status" value="1"/>
</dbReference>
<dbReference type="Gene3D" id="2.60.40.60">
    <property type="entry name" value="Cadherins"/>
    <property type="match status" value="4"/>
</dbReference>
<dbReference type="AlphaFoldDB" id="A0AAD9B8D0"/>
<evidence type="ECO:0000256" key="10">
    <source>
        <dbReference type="ARBA" id="ARBA00023136"/>
    </source>
</evidence>
<dbReference type="GO" id="GO:0007156">
    <property type="term" value="P:homophilic cell adhesion via plasma membrane adhesion molecules"/>
    <property type="evidence" value="ECO:0007669"/>
    <property type="project" value="InterPro"/>
</dbReference>
<keyword evidence="5" id="KW-0732">Signal</keyword>
<reference evidence="14" key="1">
    <citation type="submission" date="2023-04" db="EMBL/GenBank/DDBJ databases">
        <title>Chromosome-level genome of Chaenocephalus aceratus.</title>
        <authorList>
            <person name="Park H."/>
        </authorList>
    </citation>
    <scope>NUCLEOTIDE SEQUENCE</scope>
    <source>
        <strain evidence="14">DE</strain>
        <tissue evidence="14">Muscle</tissue>
    </source>
</reference>
<evidence type="ECO:0000313" key="15">
    <source>
        <dbReference type="Proteomes" id="UP001228049"/>
    </source>
</evidence>
<dbReference type="GO" id="GO:0034332">
    <property type="term" value="P:adherens junction organization"/>
    <property type="evidence" value="ECO:0007669"/>
    <property type="project" value="TreeGrafter"/>
</dbReference>
<organism evidence="14 15">
    <name type="scientific">Dissostichus eleginoides</name>
    <name type="common">Patagonian toothfish</name>
    <name type="synonym">Dissostichus amissus</name>
    <dbReference type="NCBI Taxonomy" id="100907"/>
    <lineage>
        <taxon>Eukaryota</taxon>
        <taxon>Metazoa</taxon>
        <taxon>Chordata</taxon>
        <taxon>Craniata</taxon>
        <taxon>Vertebrata</taxon>
        <taxon>Euteleostomi</taxon>
        <taxon>Actinopterygii</taxon>
        <taxon>Neopterygii</taxon>
        <taxon>Teleostei</taxon>
        <taxon>Neoteleostei</taxon>
        <taxon>Acanthomorphata</taxon>
        <taxon>Eupercaria</taxon>
        <taxon>Perciformes</taxon>
        <taxon>Notothenioidei</taxon>
        <taxon>Nototheniidae</taxon>
        <taxon>Dissostichus</taxon>
    </lineage>
</organism>
<evidence type="ECO:0000256" key="4">
    <source>
        <dbReference type="ARBA" id="ARBA00022723"/>
    </source>
</evidence>
<feature type="domain" description="Cadherin" evidence="13">
    <location>
        <begin position="46"/>
        <end position="160"/>
    </location>
</feature>
<dbReference type="EMBL" id="JASDAP010000026">
    <property type="protein sequence ID" value="KAK1879192.1"/>
    <property type="molecule type" value="Genomic_DNA"/>
</dbReference>
<dbReference type="GO" id="GO:0016339">
    <property type="term" value="P:calcium-dependent cell-cell adhesion via plasma membrane cell adhesion molecules"/>
    <property type="evidence" value="ECO:0007669"/>
    <property type="project" value="TreeGrafter"/>
</dbReference>
<dbReference type="InterPro" id="IPR020894">
    <property type="entry name" value="Cadherin_CS"/>
</dbReference>
<keyword evidence="6" id="KW-0677">Repeat</keyword>
<dbReference type="PANTHER" id="PTHR24027">
    <property type="entry name" value="CADHERIN-23"/>
    <property type="match status" value="1"/>
</dbReference>
<keyword evidence="4" id="KW-0479">Metal-binding</keyword>
<feature type="domain" description="Cadherin" evidence="13">
    <location>
        <begin position="161"/>
        <end position="265"/>
    </location>
</feature>
<dbReference type="GO" id="GO:0005912">
    <property type="term" value="C:adherens junction"/>
    <property type="evidence" value="ECO:0007669"/>
    <property type="project" value="TreeGrafter"/>
</dbReference>
<evidence type="ECO:0000256" key="9">
    <source>
        <dbReference type="ARBA" id="ARBA00022989"/>
    </source>
</evidence>
<evidence type="ECO:0000259" key="13">
    <source>
        <dbReference type="PROSITE" id="PS50268"/>
    </source>
</evidence>
<dbReference type="Proteomes" id="UP001228049">
    <property type="component" value="Unassembled WGS sequence"/>
</dbReference>
<evidence type="ECO:0000256" key="7">
    <source>
        <dbReference type="ARBA" id="ARBA00022837"/>
    </source>
</evidence>
<keyword evidence="7 12" id="KW-0106">Calcium</keyword>
<protein>
    <submittedName>
        <fullName evidence="14">Cadherin-12</fullName>
    </submittedName>
</protein>
<sequence>MDREIKGEYQVLLQAKDMGGLLGGLASTTTINVTLGDVNDNPPRFAKSIFHLRVPESASVGSAVGGIRAYDPDAGANAEVDYTIVPGEEGNMFDIISSGQSQEGIVVLKKTLDYETKKSYTFKVEASNAQLDHRFLHLGPFKDSATVKVSVLDVDESPVFVQPSYSLEAYEDTPPGTIVGSVTAQDLDDSSSAVRYSLEWQTESDSCFDIDTVEGTISTNDFLDRETADQHIITVVATKVSNPTLSTKVPVTVDVLDVNEFPPELAPPSQTFVCEDSRVGQVIQTLSALDRDRPPVGQRFFFKAPKELRNRNFTVRDFGSK</sequence>
<dbReference type="GO" id="GO:0005509">
    <property type="term" value="F:calcium ion binding"/>
    <property type="evidence" value="ECO:0007669"/>
    <property type="project" value="UniProtKB-UniRule"/>
</dbReference>
<dbReference type="CDD" id="cd11304">
    <property type="entry name" value="Cadherin_repeat"/>
    <property type="match status" value="3"/>
</dbReference>
<feature type="domain" description="Cadherin" evidence="13">
    <location>
        <begin position="1"/>
        <end position="45"/>
    </location>
</feature>
<dbReference type="PROSITE" id="PS50268">
    <property type="entry name" value="CADHERIN_2"/>
    <property type="match status" value="3"/>
</dbReference>
<evidence type="ECO:0000256" key="5">
    <source>
        <dbReference type="ARBA" id="ARBA00022729"/>
    </source>
</evidence>
<keyword evidence="15" id="KW-1185">Reference proteome</keyword>
<evidence type="ECO:0000256" key="2">
    <source>
        <dbReference type="ARBA" id="ARBA00022475"/>
    </source>
</evidence>
<evidence type="ECO:0000313" key="14">
    <source>
        <dbReference type="EMBL" id="KAK1879192.1"/>
    </source>
</evidence>
<dbReference type="GO" id="GO:0007043">
    <property type="term" value="P:cell-cell junction assembly"/>
    <property type="evidence" value="ECO:0007669"/>
    <property type="project" value="TreeGrafter"/>
</dbReference>
<dbReference type="FunFam" id="2.60.40.60:FF:000097">
    <property type="entry name" value="cadherin-12 isoform X1"/>
    <property type="match status" value="1"/>
</dbReference>
<keyword evidence="10" id="KW-0472">Membrane</keyword>
<keyword evidence="11" id="KW-0325">Glycoprotein</keyword>
<keyword evidence="9" id="KW-1133">Transmembrane helix</keyword>
<proteinExistence type="predicted"/>
<dbReference type="FunFam" id="2.60.40.60:FF:000012">
    <property type="entry name" value="Cadherin 24"/>
    <property type="match status" value="1"/>
</dbReference>
<name>A0AAD9B8D0_DISEL</name>
<dbReference type="SUPFAM" id="SSF49313">
    <property type="entry name" value="Cadherin-like"/>
    <property type="match status" value="3"/>
</dbReference>
<dbReference type="GO" id="GO:0016477">
    <property type="term" value="P:cell migration"/>
    <property type="evidence" value="ECO:0007669"/>
    <property type="project" value="TreeGrafter"/>
</dbReference>
<keyword evidence="2" id="KW-1003">Cell membrane</keyword>
<dbReference type="GO" id="GO:0000902">
    <property type="term" value="P:cell morphogenesis"/>
    <property type="evidence" value="ECO:0007669"/>
    <property type="project" value="TreeGrafter"/>
</dbReference>
<accession>A0AAD9B8D0</accession>
<dbReference type="Pfam" id="PF00028">
    <property type="entry name" value="Cadherin"/>
    <property type="match status" value="2"/>
</dbReference>
<dbReference type="SMART" id="SM00112">
    <property type="entry name" value="CA"/>
    <property type="match status" value="2"/>
</dbReference>
<dbReference type="InterPro" id="IPR002126">
    <property type="entry name" value="Cadherin-like_dom"/>
</dbReference>
<dbReference type="InterPro" id="IPR039808">
    <property type="entry name" value="Cadherin"/>
</dbReference>
<dbReference type="PRINTS" id="PR00205">
    <property type="entry name" value="CADHERIN"/>
</dbReference>
<evidence type="ECO:0000256" key="12">
    <source>
        <dbReference type="PROSITE-ProRule" id="PRU00043"/>
    </source>
</evidence>
<gene>
    <name evidence="14" type="ORF">KUDE01_027315</name>
</gene>
<comment type="subcellular location">
    <subcellularLocation>
        <location evidence="1">Cell membrane</location>
        <topology evidence="1">Single-pass type I membrane protein</topology>
    </subcellularLocation>
</comment>
<comment type="caution">
    <text evidence="14">The sequence shown here is derived from an EMBL/GenBank/DDBJ whole genome shotgun (WGS) entry which is preliminary data.</text>
</comment>
<evidence type="ECO:0000256" key="11">
    <source>
        <dbReference type="ARBA" id="ARBA00023180"/>
    </source>
</evidence>
<dbReference type="GO" id="GO:0016342">
    <property type="term" value="C:catenin complex"/>
    <property type="evidence" value="ECO:0007669"/>
    <property type="project" value="TreeGrafter"/>
</dbReference>
<dbReference type="GO" id="GO:0044331">
    <property type="term" value="P:cell-cell adhesion mediated by cadherin"/>
    <property type="evidence" value="ECO:0007669"/>
    <property type="project" value="TreeGrafter"/>
</dbReference>
<evidence type="ECO:0000256" key="8">
    <source>
        <dbReference type="ARBA" id="ARBA00022889"/>
    </source>
</evidence>
<keyword evidence="8" id="KW-0130">Cell adhesion</keyword>
<dbReference type="GO" id="GO:0045296">
    <property type="term" value="F:cadherin binding"/>
    <property type="evidence" value="ECO:0007669"/>
    <property type="project" value="TreeGrafter"/>
</dbReference>
<dbReference type="GO" id="GO:0008013">
    <property type="term" value="F:beta-catenin binding"/>
    <property type="evidence" value="ECO:0007669"/>
    <property type="project" value="TreeGrafter"/>
</dbReference>
<dbReference type="PROSITE" id="PS00232">
    <property type="entry name" value="CADHERIN_1"/>
    <property type="match status" value="1"/>
</dbReference>
<evidence type="ECO:0000256" key="6">
    <source>
        <dbReference type="ARBA" id="ARBA00022737"/>
    </source>
</evidence>
<dbReference type="InterPro" id="IPR015919">
    <property type="entry name" value="Cadherin-like_sf"/>
</dbReference>
<evidence type="ECO:0000256" key="1">
    <source>
        <dbReference type="ARBA" id="ARBA00004251"/>
    </source>
</evidence>